<keyword evidence="2" id="KW-1185">Reference proteome</keyword>
<organism evidence="1 2">
    <name type="scientific">Nostoc commune NIES-4072</name>
    <dbReference type="NCBI Taxonomy" id="2005467"/>
    <lineage>
        <taxon>Bacteria</taxon>
        <taxon>Bacillati</taxon>
        <taxon>Cyanobacteriota</taxon>
        <taxon>Cyanophyceae</taxon>
        <taxon>Nostocales</taxon>
        <taxon>Nostocaceae</taxon>
        <taxon>Nostoc</taxon>
    </lineage>
</organism>
<gene>
    <name evidence="1" type="ORF">NIES4072_50320</name>
</gene>
<name>A0A2R5FV63_NOSCO</name>
<protein>
    <submittedName>
        <fullName evidence="1">Uncharacterized protein</fullName>
    </submittedName>
</protein>
<accession>A0A2R5FV63</accession>
<reference evidence="1 2" key="1">
    <citation type="submission" date="2017-06" db="EMBL/GenBank/DDBJ databases">
        <title>Genome sequencing of cyanobaciteial culture collection at National Institute for Environmental Studies (NIES).</title>
        <authorList>
            <person name="Hirose Y."/>
            <person name="Shimura Y."/>
            <person name="Fujisawa T."/>
            <person name="Nakamura Y."/>
            <person name="Kawachi M."/>
        </authorList>
    </citation>
    <scope>NUCLEOTIDE SEQUENCE [LARGE SCALE GENOMIC DNA]</scope>
    <source>
        <strain evidence="1 2">NIES-4072</strain>
    </source>
</reference>
<comment type="caution">
    <text evidence="1">The sequence shown here is derived from an EMBL/GenBank/DDBJ whole genome shotgun (WGS) entry which is preliminary data.</text>
</comment>
<proteinExistence type="predicted"/>
<dbReference type="Proteomes" id="UP000245124">
    <property type="component" value="Unassembled WGS sequence"/>
</dbReference>
<sequence length="92" mass="10553">MRRGSHFLNYSDFVVFCEEFALPRVPVLYIGAYTWEVVSQFNNANSVVSPNCIMEGVVVQPIIEKTHPEIGRVVLKLISDRYLLRKDGTELH</sequence>
<evidence type="ECO:0000313" key="1">
    <source>
        <dbReference type="EMBL" id="GBG21348.1"/>
    </source>
</evidence>
<dbReference type="EMBL" id="BDUD01000001">
    <property type="protein sequence ID" value="GBG21348.1"/>
    <property type="molecule type" value="Genomic_DNA"/>
</dbReference>
<dbReference type="AlphaFoldDB" id="A0A2R5FV63"/>
<evidence type="ECO:0000313" key="2">
    <source>
        <dbReference type="Proteomes" id="UP000245124"/>
    </source>
</evidence>